<dbReference type="InterPro" id="IPR029024">
    <property type="entry name" value="TerB-like"/>
</dbReference>
<reference evidence="2 3" key="1">
    <citation type="journal article" date="2016" name="Environ. Microbiol.">
        <title>New Methyloceanibacter diversity from North Sea sediments includes methanotroph containing solely the soluble methane monooxygenase.</title>
        <authorList>
            <person name="Vekeman B."/>
            <person name="Kerckhof F.M."/>
            <person name="Cremers G."/>
            <person name="de Vos P."/>
            <person name="Vandamme P."/>
            <person name="Boon N."/>
            <person name="Op den Camp H.J."/>
            <person name="Heylen K."/>
        </authorList>
    </citation>
    <scope>NUCLEOTIDE SEQUENCE [LARGE SCALE GENOMIC DNA]</scope>
    <source>
        <strain evidence="2 3">R-67176</strain>
    </source>
</reference>
<organism evidence="2 3">
    <name type="scientific">Methyloceanibacter stevinii</name>
    <dbReference type="NCBI Taxonomy" id="1774970"/>
    <lineage>
        <taxon>Bacteria</taxon>
        <taxon>Pseudomonadati</taxon>
        <taxon>Pseudomonadota</taxon>
        <taxon>Alphaproteobacteria</taxon>
        <taxon>Hyphomicrobiales</taxon>
        <taxon>Hyphomicrobiaceae</taxon>
        <taxon>Methyloceanibacter</taxon>
    </lineage>
</organism>
<evidence type="ECO:0000256" key="1">
    <source>
        <dbReference type="SAM" id="MobiDB-lite"/>
    </source>
</evidence>
<accession>A0A1E3VM95</accession>
<keyword evidence="3" id="KW-1185">Reference proteome</keyword>
<protein>
    <submittedName>
        <fullName evidence="2">Uncharacterized protein</fullName>
    </submittedName>
</protein>
<dbReference type="AlphaFoldDB" id="A0A1E3VM95"/>
<evidence type="ECO:0000313" key="3">
    <source>
        <dbReference type="Proteomes" id="UP000094172"/>
    </source>
</evidence>
<dbReference type="STRING" id="1774970.AUC70_08405"/>
<evidence type="ECO:0000313" key="2">
    <source>
        <dbReference type="EMBL" id="ODR94634.1"/>
    </source>
</evidence>
<comment type="caution">
    <text evidence="2">The sequence shown here is derived from an EMBL/GenBank/DDBJ whole genome shotgun (WGS) entry which is preliminary data.</text>
</comment>
<sequence length="148" mass="16499">MLVTVERLTMTTAMEADWVLRTMAAMAAADQRLDAREVDLIQRVYQELTGRPVDVGGVVSAVQVYARRDVAQDLSQVAGSFSPEAKTAIMQGAYRTLAVNNHVSQAERDTLDRVAGALRSRPPNWRRSWRRSKHLPHRPSCRGSPSRA</sequence>
<name>A0A1E3VM95_9HYPH</name>
<feature type="compositionally biased region" description="Basic residues" evidence="1">
    <location>
        <begin position="127"/>
        <end position="140"/>
    </location>
</feature>
<proteinExistence type="predicted"/>
<gene>
    <name evidence="2" type="ORF">AUC70_08405</name>
</gene>
<dbReference type="EMBL" id="LPWE01000012">
    <property type="protein sequence ID" value="ODR94634.1"/>
    <property type="molecule type" value="Genomic_DNA"/>
</dbReference>
<dbReference type="CDD" id="cd07177">
    <property type="entry name" value="terB_like"/>
    <property type="match status" value="1"/>
</dbReference>
<dbReference type="Proteomes" id="UP000094172">
    <property type="component" value="Unassembled WGS sequence"/>
</dbReference>
<feature type="region of interest" description="Disordered" evidence="1">
    <location>
        <begin position="124"/>
        <end position="148"/>
    </location>
</feature>
<dbReference type="SUPFAM" id="SSF158682">
    <property type="entry name" value="TerB-like"/>
    <property type="match status" value="1"/>
</dbReference>
<dbReference type="Gene3D" id="1.10.3680.10">
    <property type="entry name" value="TerB-like"/>
    <property type="match status" value="1"/>
</dbReference>